<dbReference type="AlphaFoldDB" id="A0A066U6U9"/>
<gene>
    <name evidence="2" type="ORF">DV20_13965</name>
</gene>
<protein>
    <submittedName>
        <fullName evidence="2">Phosphopantetheine-binding protein</fullName>
    </submittedName>
</protein>
<dbReference type="PROSITE" id="PS50075">
    <property type="entry name" value="CARRIER"/>
    <property type="match status" value="1"/>
</dbReference>
<dbReference type="InterPro" id="IPR009081">
    <property type="entry name" value="PP-bd_ACP"/>
</dbReference>
<dbReference type="InterPro" id="IPR036736">
    <property type="entry name" value="ACP-like_sf"/>
</dbReference>
<comment type="caution">
    <text evidence="2">The sequence shown here is derived from an EMBL/GenBank/DDBJ whole genome shotgun (WGS) entry which is preliminary data.</text>
</comment>
<sequence>MDPRMAELLTPYLKFLNGRELAPDDSLRERGLDSMQSINVLFEIEDVFGVSLPDEDITDATFATGATLWTAVQAQLEREGVSS</sequence>
<dbReference type="Proteomes" id="UP000027345">
    <property type="component" value="Unassembled WGS sequence"/>
</dbReference>
<dbReference type="SUPFAM" id="SSF47336">
    <property type="entry name" value="ACP-like"/>
    <property type="match status" value="1"/>
</dbReference>
<name>A0A066U6U9_9PSEU</name>
<organism evidence="2 3">
    <name type="scientific">Amycolatopsis rifamycinica</name>
    <dbReference type="NCBI Taxonomy" id="287986"/>
    <lineage>
        <taxon>Bacteria</taxon>
        <taxon>Bacillati</taxon>
        <taxon>Actinomycetota</taxon>
        <taxon>Actinomycetes</taxon>
        <taxon>Pseudonocardiales</taxon>
        <taxon>Pseudonocardiaceae</taxon>
        <taxon>Amycolatopsis</taxon>
    </lineage>
</organism>
<dbReference type="Pfam" id="PF00550">
    <property type="entry name" value="PP-binding"/>
    <property type="match status" value="1"/>
</dbReference>
<reference evidence="2 3" key="1">
    <citation type="submission" date="2014-05" db="EMBL/GenBank/DDBJ databases">
        <title>Draft genome sequence of Amycolatopsis rifamycinica DSM 46095.</title>
        <authorList>
            <person name="Lal R."/>
            <person name="Saxena A."/>
            <person name="Kumari R."/>
            <person name="Mukherjee U."/>
            <person name="Singh P."/>
            <person name="Sangwan N."/>
            <person name="Mahato N.K."/>
        </authorList>
    </citation>
    <scope>NUCLEOTIDE SEQUENCE [LARGE SCALE GENOMIC DNA]</scope>
    <source>
        <strain evidence="2 3">DSM 46095</strain>
    </source>
</reference>
<keyword evidence="3" id="KW-1185">Reference proteome</keyword>
<dbReference type="RefSeq" id="WP_043780112.1">
    <property type="nucleotide sequence ID" value="NZ_JMQI01000027.1"/>
</dbReference>
<evidence type="ECO:0000259" key="1">
    <source>
        <dbReference type="PROSITE" id="PS50075"/>
    </source>
</evidence>
<proteinExistence type="predicted"/>
<evidence type="ECO:0000313" key="3">
    <source>
        <dbReference type="Proteomes" id="UP000027345"/>
    </source>
</evidence>
<dbReference type="OrthoDB" id="2665189at2"/>
<dbReference type="Gene3D" id="1.10.1200.10">
    <property type="entry name" value="ACP-like"/>
    <property type="match status" value="1"/>
</dbReference>
<dbReference type="eggNOG" id="COG0236">
    <property type="taxonomic scope" value="Bacteria"/>
</dbReference>
<dbReference type="EMBL" id="JMQI01000027">
    <property type="protein sequence ID" value="KDN21582.1"/>
    <property type="molecule type" value="Genomic_DNA"/>
</dbReference>
<evidence type="ECO:0000313" key="2">
    <source>
        <dbReference type="EMBL" id="KDN21582.1"/>
    </source>
</evidence>
<feature type="domain" description="Carrier" evidence="1">
    <location>
        <begin position="1"/>
        <end position="76"/>
    </location>
</feature>
<dbReference type="STRING" id="287986.DV20_13965"/>
<accession>A0A066U6U9</accession>